<organism evidence="7 8">
    <name type="scientific">Ostreobium quekettii</name>
    <dbReference type="NCBI Taxonomy" id="121088"/>
    <lineage>
        <taxon>Eukaryota</taxon>
        <taxon>Viridiplantae</taxon>
        <taxon>Chlorophyta</taxon>
        <taxon>core chlorophytes</taxon>
        <taxon>Ulvophyceae</taxon>
        <taxon>TCBD clade</taxon>
        <taxon>Bryopsidales</taxon>
        <taxon>Ostreobineae</taxon>
        <taxon>Ostreobiaceae</taxon>
        <taxon>Ostreobium</taxon>
    </lineage>
</organism>
<dbReference type="GO" id="GO:0034314">
    <property type="term" value="P:Arp2/3 complex-mediated actin nucleation"/>
    <property type="evidence" value="ECO:0007669"/>
    <property type="project" value="UniProtKB-UniRule"/>
</dbReference>
<keyword evidence="3 6" id="KW-0963">Cytoplasm</keyword>
<dbReference type="GO" id="GO:0030041">
    <property type="term" value="P:actin filament polymerization"/>
    <property type="evidence" value="ECO:0007669"/>
    <property type="project" value="UniProtKB-UniRule"/>
</dbReference>
<dbReference type="OrthoDB" id="336240at2759"/>
<dbReference type="GO" id="GO:0005885">
    <property type="term" value="C:Arp2/3 protein complex"/>
    <property type="evidence" value="ECO:0007669"/>
    <property type="project" value="UniProtKB-UniRule"/>
</dbReference>
<sequence length="170" mass="19243">MALSHRQYIDALREALGPALCVRGFPCQDVERHNKPEVEYQSSGELLLEPVTVARSDGARVLIEGAINSVRVSVKIKQSDALEQILVRMYMRFLMQRAESFEILRRVPVEDYDISFLITDAHCLRMSRRGLQEFICGLVADMDAEISRLKLAVNTRGRAVASEFLRSMTA</sequence>
<dbReference type="PIRSF" id="PIRSF039100">
    <property type="entry name" value="ARPC4"/>
    <property type="match status" value="1"/>
</dbReference>
<dbReference type="PANTHER" id="PTHR22629">
    <property type="entry name" value="ARP2/3 COMPLEX 20 KD SUBUNIT"/>
    <property type="match status" value="1"/>
</dbReference>
<accession>A0A8S1J6I1</accession>
<evidence type="ECO:0000256" key="6">
    <source>
        <dbReference type="PIRNR" id="PIRNR039100"/>
    </source>
</evidence>
<reference evidence="7" key="1">
    <citation type="submission" date="2020-12" db="EMBL/GenBank/DDBJ databases">
        <authorList>
            <person name="Iha C."/>
        </authorList>
    </citation>
    <scope>NUCLEOTIDE SEQUENCE</scope>
</reference>
<keyword evidence="8" id="KW-1185">Reference proteome</keyword>
<keyword evidence="4 6" id="KW-0009">Actin-binding</keyword>
<evidence type="ECO:0000256" key="1">
    <source>
        <dbReference type="ARBA" id="ARBA00004245"/>
    </source>
</evidence>
<comment type="subcellular location">
    <subcellularLocation>
        <location evidence="1 6">Cytoplasm</location>
        <location evidence="1 6">Cytoskeleton</location>
    </subcellularLocation>
</comment>
<dbReference type="GO" id="GO:0051015">
    <property type="term" value="F:actin filament binding"/>
    <property type="evidence" value="ECO:0007669"/>
    <property type="project" value="TreeGrafter"/>
</dbReference>
<name>A0A8S1J6I1_9CHLO</name>
<dbReference type="SUPFAM" id="SSF69645">
    <property type="entry name" value="Arp2/3 complex subunits"/>
    <property type="match status" value="1"/>
</dbReference>
<dbReference type="EMBL" id="CAJHUC010001952">
    <property type="protein sequence ID" value="CAD7702795.1"/>
    <property type="molecule type" value="Genomic_DNA"/>
</dbReference>
<evidence type="ECO:0000313" key="7">
    <source>
        <dbReference type="EMBL" id="CAD7702795.1"/>
    </source>
</evidence>
<evidence type="ECO:0000256" key="5">
    <source>
        <dbReference type="ARBA" id="ARBA00023212"/>
    </source>
</evidence>
<evidence type="ECO:0000256" key="4">
    <source>
        <dbReference type="ARBA" id="ARBA00023203"/>
    </source>
</evidence>
<comment type="caution">
    <text evidence="7">The sequence shown here is derived from an EMBL/GenBank/DDBJ whole genome shotgun (WGS) entry which is preliminary data.</text>
</comment>
<dbReference type="Gene3D" id="3.30.1460.20">
    <property type="match status" value="1"/>
</dbReference>
<dbReference type="Pfam" id="PF05856">
    <property type="entry name" value="ARPC4"/>
    <property type="match status" value="1"/>
</dbReference>
<comment type="function">
    <text evidence="6">Functions as actin-binding component of the Arp2/3 complex which is involved in regulation of actin polymerization and together with an activating nucleation-promoting factor (NPF) mediates the formation of branched actin networks. Seems to contact the mother actin filament.</text>
</comment>
<gene>
    <name evidence="7" type="ORF">OSTQU699_LOCUS8152</name>
</gene>
<dbReference type="PANTHER" id="PTHR22629:SF0">
    <property type="entry name" value="ACTIN-RELATED PROTEIN 2_3 COMPLEX SUBUNIT 4"/>
    <property type="match status" value="1"/>
</dbReference>
<protein>
    <recommendedName>
        <fullName evidence="6">Actin-related protein 2/3 complex subunit 4</fullName>
    </recommendedName>
</protein>
<dbReference type="Proteomes" id="UP000708148">
    <property type="component" value="Unassembled WGS sequence"/>
</dbReference>
<dbReference type="InterPro" id="IPR008384">
    <property type="entry name" value="ARPC4"/>
</dbReference>
<comment type="similarity">
    <text evidence="2 6">Belongs to the ARPC4 family.</text>
</comment>
<evidence type="ECO:0000256" key="2">
    <source>
        <dbReference type="ARBA" id="ARBA00005919"/>
    </source>
</evidence>
<keyword evidence="5 6" id="KW-0206">Cytoskeleton</keyword>
<dbReference type="InterPro" id="IPR034666">
    <property type="entry name" value="ARPC2/4"/>
</dbReference>
<evidence type="ECO:0000313" key="8">
    <source>
        <dbReference type="Proteomes" id="UP000708148"/>
    </source>
</evidence>
<evidence type="ECO:0000256" key="3">
    <source>
        <dbReference type="ARBA" id="ARBA00022490"/>
    </source>
</evidence>
<dbReference type="AlphaFoldDB" id="A0A8S1J6I1"/>
<proteinExistence type="inferred from homology"/>